<dbReference type="EMBL" id="CAJOBQ010006091">
    <property type="protein sequence ID" value="CAF4666764.1"/>
    <property type="molecule type" value="Genomic_DNA"/>
</dbReference>
<feature type="compositionally biased region" description="Polar residues" evidence="1">
    <location>
        <begin position="1"/>
        <end position="10"/>
    </location>
</feature>
<name>A0A821GDX1_9BILA</name>
<dbReference type="AlphaFoldDB" id="A0A821GDX1"/>
<evidence type="ECO:0000313" key="2">
    <source>
        <dbReference type="EMBL" id="CAF4666764.1"/>
    </source>
</evidence>
<dbReference type="SUPFAM" id="SSF88874">
    <property type="entry name" value="Receptor-binding domain of short tail fibre protein gp12"/>
    <property type="match status" value="1"/>
</dbReference>
<proteinExistence type="predicted"/>
<sequence>ASIDTINTDPMHSDDLQQSSLSQAHGSKDNLQLNRINPASSTQIRTEDEFGSGIDTFNLPDFRARFPLGSQGTNDASLISGGNSLDTITTAELPAHNHDQGSLQTQNHGAHTHSYSDPVQSWWSYRYGTLRYWQFRNDKL</sequence>
<dbReference type="Proteomes" id="UP000663862">
    <property type="component" value="Unassembled WGS sequence"/>
</dbReference>
<comment type="caution">
    <text evidence="2">The sequence shown here is derived from an EMBL/GenBank/DDBJ whole genome shotgun (WGS) entry which is preliminary data.</text>
</comment>
<gene>
    <name evidence="2" type="ORF">TSG867_LOCUS31643</name>
</gene>
<evidence type="ECO:0000256" key="1">
    <source>
        <dbReference type="SAM" id="MobiDB-lite"/>
    </source>
</evidence>
<reference evidence="2" key="1">
    <citation type="submission" date="2021-02" db="EMBL/GenBank/DDBJ databases">
        <authorList>
            <person name="Nowell W R."/>
        </authorList>
    </citation>
    <scope>NUCLEOTIDE SEQUENCE</scope>
</reference>
<feature type="compositionally biased region" description="Polar residues" evidence="1">
    <location>
        <begin position="29"/>
        <end position="44"/>
    </location>
</feature>
<feature type="region of interest" description="Disordered" evidence="1">
    <location>
        <begin position="1"/>
        <end position="48"/>
    </location>
</feature>
<organism evidence="2 3">
    <name type="scientific">Rotaria socialis</name>
    <dbReference type="NCBI Taxonomy" id="392032"/>
    <lineage>
        <taxon>Eukaryota</taxon>
        <taxon>Metazoa</taxon>
        <taxon>Spiralia</taxon>
        <taxon>Gnathifera</taxon>
        <taxon>Rotifera</taxon>
        <taxon>Eurotatoria</taxon>
        <taxon>Bdelloidea</taxon>
        <taxon>Philodinida</taxon>
        <taxon>Philodinidae</taxon>
        <taxon>Rotaria</taxon>
    </lineage>
</organism>
<feature type="non-terminal residue" evidence="2">
    <location>
        <position position="1"/>
    </location>
</feature>
<protein>
    <submittedName>
        <fullName evidence="2">Uncharacterized protein</fullName>
    </submittedName>
</protein>
<accession>A0A821GDX1</accession>
<evidence type="ECO:0000313" key="3">
    <source>
        <dbReference type="Proteomes" id="UP000663862"/>
    </source>
</evidence>